<sequence length="218" mass="24629">MPIDLNFTLDVITWEAVSALSGLMIAGVGFVISRNLRRHDRHTQRYALLGEYRREVTAFSKEYFEIVADVLAVRDSVEDPAQVRAELERLATRLSGMVDAGRFLFPNDTSGENAFGFEKGDAFAGRRRPALNAILAAYHAVKAMKTEGDYRQEKLAEALAQLRKTGEPLSEPIRENDPVYLLIQSRRCYLNAVVPETQPDEWRRMFSDILAPVPRATK</sequence>
<protein>
    <submittedName>
        <fullName evidence="2">50S ribosomal protein L31</fullName>
    </submittedName>
</protein>
<dbReference type="OrthoDB" id="8446043at2"/>
<dbReference type="GO" id="GO:0005840">
    <property type="term" value="C:ribosome"/>
    <property type="evidence" value="ECO:0007669"/>
    <property type="project" value="UniProtKB-KW"/>
</dbReference>
<evidence type="ECO:0000313" key="3">
    <source>
        <dbReference type="Proteomes" id="UP000002931"/>
    </source>
</evidence>
<reference evidence="2 3" key="1">
    <citation type="journal article" date="2010" name="J. Bacteriol.">
        <title>Genome sequences of Pelagibaca bermudensis HTCC2601T and Maritimibacter alkaliphilus HTCC2654T, the type strains of two marine Roseobacter genera.</title>
        <authorList>
            <person name="Thrash J.C."/>
            <person name="Cho J.C."/>
            <person name="Ferriera S."/>
            <person name="Johnson J."/>
            <person name="Vergin K.L."/>
            <person name="Giovannoni S.J."/>
        </authorList>
    </citation>
    <scope>NUCLEOTIDE SEQUENCE [LARGE SCALE GENOMIC DNA]</scope>
    <source>
        <strain evidence="2 3">HTCC2654</strain>
    </source>
</reference>
<proteinExistence type="predicted"/>
<keyword evidence="1" id="KW-0472">Membrane</keyword>
<comment type="caution">
    <text evidence="2">The sequence shown here is derived from an EMBL/GenBank/DDBJ whole genome shotgun (WGS) entry which is preliminary data.</text>
</comment>
<dbReference type="AlphaFoldDB" id="A3V9Q2"/>
<keyword evidence="1" id="KW-1133">Transmembrane helix</keyword>
<dbReference type="HOGENOM" id="CLU_1265682_0_0_5"/>
<name>A3V9Q2_9RHOB</name>
<evidence type="ECO:0000256" key="1">
    <source>
        <dbReference type="SAM" id="Phobius"/>
    </source>
</evidence>
<feature type="transmembrane region" description="Helical" evidence="1">
    <location>
        <begin position="12"/>
        <end position="32"/>
    </location>
</feature>
<keyword evidence="1" id="KW-0812">Transmembrane</keyword>
<accession>A3V9Q2</accession>
<keyword evidence="3" id="KW-1185">Reference proteome</keyword>
<keyword evidence="2" id="KW-0689">Ribosomal protein</keyword>
<dbReference type="RefSeq" id="WP_008334404.1">
    <property type="nucleotide sequence ID" value="NZ_CH902578.1"/>
</dbReference>
<dbReference type="Proteomes" id="UP000002931">
    <property type="component" value="Unassembled WGS sequence"/>
</dbReference>
<dbReference type="EMBL" id="AAMT01000001">
    <property type="protein sequence ID" value="EAQ14643.1"/>
    <property type="molecule type" value="Genomic_DNA"/>
</dbReference>
<keyword evidence="2" id="KW-0687">Ribonucleoprotein</keyword>
<organism evidence="2 3">
    <name type="scientific">Maritimibacter alkaliphilus HTCC2654</name>
    <dbReference type="NCBI Taxonomy" id="314271"/>
    <lineage>
        <taxon>Bacteria</taxon>
        <taxon>Pseudomonadati</taxon>
        <taxon>Pseudomonadota</taxon>
        <taxon>Alphaproteobacteria</taxon>
        <taxon>Rhodobacterales</taxon>
        <taxon>Roseobacteraceae</taxon>
        <taxon>Maritimibacter</taxon>
    </lineage>
</organism>
<gene>
    <name evidence="2" type="ORF">RB2654_18708</name>
</gene>
<evidence type="ECO:0000313" key="2">
    <source>
        <dbReference type="EMBL" id="EAQ14643.1"/>
    </source>
</evidence>